<comment type="caution">
    <text evidence="1">The sequence shown here is derived from an EMBL/GenBank/DDBJ whole genome shotgun (WGS) entry which is preliminary data.</text>
</comment>
<organism evidence="1 2">
    <name type="scientific">Coccomyxa viridis</name>
    <dbReference type="NCBI Taxonomy" id="1274662"/>
    <lineage>
        <taxon>Eukaryota</taxon>
        <taxon>Viridiplantae</taxon>
        <taxon>Chlorophyta</taxon>
        <taxon>core chlorophytes</taxon>
        <taxon>Trebouxiophyceae</taxon>
        <taxon>Trebouxiophyceae incertae sedis</taxon>
        <taxon>Coccomyxaceae</taxon>
        <taxon>Coccomyxa</taxon>
    </lineage>
</organism>
<proteinExistence type="predicted"/>
<dbReference type="EMBL" id="CAXHTA020000004">
    <property type="protein sequence ID" value="CAL5220833.1"/>
    <property type="molecule type" value="Genomic_DNA"/>
</dbReference>
<sequence>MDIGRSGCSKTALLVDQDPPAPLSGCDFKGLAFEQQRDAAVHNVELSSQVADLKARVARIASALAVLETNVTMTTSQLHAHGEVLRITAGPLMLCRIRNRMRWLVLELLHVKEEERAQRIMHWESYWATVSSQSEEGVKEVFGQEIYNFLFINSKTNHDIADVEEETCQSIKLDASAEVRKIYLDIIDSAETSEVRLGAGKAYCWIYGAPSIEAARAAVSKELVA</sequence>
<evidence type="ECO:0000313" key="2">
    <source>
        <dbReference type="Proteomes" id="UP001497392"/>
    </source>
</evidence>
<evidence type="ECO:0000313" key="1">
    <source>
        <dbReference type="EMBL" id="CAL5220833.1"/>
    </source>
</evidence>
<reference evidence="1 2" key="1">
    <citation type="submission" date="2024-06" db="EMBL/GenBank/DDBJ databases">
        <authorList>
            <person name="Kraege A."/>
            <person name="Thomma B."/>
        </authorList>
    </citation>
    <scope>NUCLEOTIDE SEQUENCE [LARGE SCALE GENOMIC DNA]</scope>
</reference>
<dbReference type="Proteomes" id="UP001497392">
    <property type="component" value="Unassembled WGS sequence"/>
</dbReference>
<gene>
    <name evidence="1" type="primary">g2915</name>
    <name evidence="1" type="ORF">VP750_LOCUS2492</name>
</gene>
<keyword evidence="2" id="KW-1185">Reference proteome</keyword>
<name>A0ABP1FLJ2_9CHLO</name>
<protein>
    <submittedName>
        <fullName evidence="1">G2915 protein</fullName>
    </submittedName>
</protein>
<accession>A0ABP1FLJ2</accession>